<dbReference type="GeneID" id="19303074"/>
<evidence type="ECO:0000313" key="3">
    <source>
        <dbReference type="Proteomes" id="UP000030669"/>
    </source>
</evidence>
<protein>
    <submittedName>
        <fullName evidence="2">Uncharacterized protein</fullName>
    </submittedName>
</protein>
<dbReference type="KEGG" id="gtr:GLOTRDRAFT_134534"/>
<dbReference type="AlphaFoldDB" id="S7PR38"/>
<reference evidence="2 3" key="1">
    <citation type="journal article" date="2012" name="Science">
        <title>The Paleozoic origin of enzymatic lignin decomposition reconstructed from 31 fungal genomes.</title>
        <authorList>
            <person name="Floudas D."/>
            <person name="Binder M."/>
            <person name="Riley R."/>
            <person name="Barry K."/>
            <person name="Blanchette R.A."/>
            <person name="Henrissat B."/>
            <person name="Martinez A.T."/>
            <person name="Otillar R."/>
            <person name="Spatafora J.W."/>
            <person name="Yadav J.S."/>
            <person name="Aerts A."/>
            <person name="Benoit I."/>
            <person name="Boyd A."/>
            <person name="Carlson A."/>
            <person name="Copeland A."/>
            <person name="Coutinho P.M."/>
            <person name="de Vries R.P."/>
            <person name="Ferreira P."/>
            <person name="Findley K."/>
            <person name="Foster B."/>
            <person name="Gaskell J."/>
            <person name="Glotzer D."/>
            <person name="Gorecki P."/>
            <person name="Heitman J."/>
            <person name="Hesse C."/>
            <person name="Hori C."/>
            <person name="Igarashi K."/>
            <person name="Jurgens J.A."/>
            <person name="Kallen N."/>
            <person name="Kersten P."/>
            <person name="Kohler A."/>
            <person name="Kuees U."/>
            <person name="Kumar T.K.A."/>
            <person name="Kuo A."/>
            <person name="LaButti K."/>
            <person name="Larrondo L.F."/>
            <person name="Lindquist E."/>
            <person name="Ling A."/>
            <person name="Lombard V."/>
            <person name="Lucas S."/>
            <person name="Lundell T."/>
            <person name="Martin R."/>
            <person name="McLaughlin D.J."/>
            <person name="Morgenstern I."/>
            <person name="Morin E."/>
            <person name="Murat C."/>
            <person name="Nagy L.G."/>
            <person name="Nolan M."/>
            <person name="Ohm R.A."/>
            <person name="Patyshakuliyeva A."/>
            <person name="Rokas A."/>
            <person name="Ruiz-Duenas F.J."/>
            <person name="Sabat G."/>
            <person name="Salamov A."/>
            <person name="Samejima M."/>
            <person name="Schmutz J."/>
            <person name="Slot J.C."/>
            <person name="St John F."/>
            <person name="Stenlid J."/>
            <person name="Sun H."/>
            <person name="Sun S."/>
            <person name="Syed K."/>
            <person name="Tsang A."/>
            <person name="Wiebenga A."/>
            <person name="Young D."/>
            <person name="Pisabarro A."/>
            <person name="Eastwood D.C."/>
            <person name="Martin F."/>
            <person name="Cullen D."/>
            <person name="Grigoriev I.V."/>
            <person name="Hibbett D.S."/>
        </authorList>
    </citation>
    <scope>NUCLEOTIDE SEQUENCE [LARGE SCALE GENOMIC DNA]</scope>
    <source>
        <strain evidence="2 3">ATCC 11539</strain>
    </source>
</reference>
<name>S7PR38_GLOTA</name>
<evidence type="ECO:0000256" key="1">
    <source>
        <dbReference type="SAM" id="MobiDB-lite"/>
    </source>
</evidence>
<dbReference type="Proteomes" id="UP000030669">
    <property type="component" value="Unassembled WGS sequence"/>
</dbReference>
<sequence length="296" mass="32575">MDDAQLETWSLQQNKFMATVFNFDSAKAAIEAEMQQVAATLKAVIGEIMGGANNPVVDHVGVAMPIASDLTSAHPTSLLVFNVPTEYLELILKQRVWAHEKITLVAWPMSDDVPFPLMLFILGGFTTTDPEAVKTIVTNTWLSEPACWQIAAIISDDLGTDEGNLITVTETFVRSLRVIRLDLHFRGGTPFHQYQICAETPVFQPTTWFTLREYLFKLKYPSSLYGCGAAVDFYSCALCHSVAHPKGLCLFPTITNWKGPSWNSASITLEPRVNSSNRGGFGGRGRGSTRGRGRGL</sequence>
<proteinExistence type="predicted"/>
<dbReference type="RefSeq" id="XP_007871692.1">
    <property type="nucleotide sequence ID" value="XM_007873501.1"/>
</dbReference>
<dbReference type="HOGENOM" id="CLU_940266_0_0_1"/>
<feature type="compositionally biased region" description="Basic residues" evidence="1">
    <location>
        <begin position="287"/>
        <end position="296"/>
    </location>
</feature>
<accession>S7PR38</accession>
<feature type="region of interest" description="Disordered" evidence="1">
    <location>
        <begin position="273"/>
        <end position="296"/>
    </location>
</feature>
<organism evidence="2 3">
    <name type="scientific">Gloeophyllum trabeum (strain ATCC 11539 / FP-39264 / Madison 617)</name>
    <name type="common">Brown rot fungus</name>
    <dbReference type="NCBI Taxonomy" id="670483"/>
    <lineage>
        <taxon>Eukaryota</taxon>
        <taxon>Fungi</taxon>
        <taxon>Dikarya</taxon>
        <taxon>Basidiomycota</taxon>
        <taxon>Agaricomycotina</taxon>
        <taxon>Agaricomycetes</taxon>
        <taxon>Gloeophyllales</taxon>
        <taxon>Gloeophyllaceae</taxon>
        <taxon>Gloeophyllum</taxon>
    </lineage>
</organism>
<keyword evidence="3" id="KW-1185">Reference proteome</keyword>
<dbReference type="OrthoDB" id="3230575at2759"/>
<dbReference type="OMA" id="DHWIRET"/>
<dbReference type="EMBL" id="KB469558">
    <property type="protein sequence ID" value="EPQ49852.1"/>
    <property type="molecule type" value="Genomic_DNA"/>
</dbReference>
<evidence type="ECO:0000313" key="2">
    <source>
        <dbReference type="EMBL" id="EPQ49852.1"/>
    </source>
</evidence>
<gene>
    <name evidence="2" type="ORF">GLOTRDRAFT_134534</name>
</gene>
<dbReference type="eggNOG" id="ENOG502R15T">
    <property type="taxonomic scope" value="Eukaryota"/>
</dbReference>